<dbReference type="EMBL" id="JAJSOW010000106">
    <property type="protein sequence ID" value="KAI9161355.1"/>
    <property type="molecule type" value="Genomic_DNA"/>
</dbReference>
<evidence type="ECO:0000256" key="2">
    <source>
        <dbReference type="PROSITE-ProRule" id="PRU00708"/>
    </source>
</evidence>
<evidence type="ECO:0000313" key="3">
    <source>
        <dbReference type="EMBL" id="KAI9161355.1"/>
    </source>
</evidence>
<evidence type="ECO:0000313" key="4">
    <source>
        <dbReference type="Proteomes" id="UP001064489"/>
    </source>
</evidence>
<dbReference type="PANTHER" id="PTHR47926">
    <property type="entry name" value="PENTATRICOPEPTIDE REPEAT-CONTAINING PROTEIN"/>
    <property type="match status" value="1"/>
</dbReference>
<organism evidence="3 4">
    <name type="scientific">Acer negundo</name>
    <name type="common">Box elder</name>
    <dbReference type="NCBI Taxonomy" id="4023"/>
    <lineage>
        <taxon>Eukaryota</taxon>
        <taxon>Viridiplantae</taxon>
        <taxon>Streptophyta</taxon>
        <taxon>Embryophyta</taxon>
        <taxon>Tracheophyta</taxon>
        <taxon>Spermatophyta</taxon>
        <taxon>Magnoliopsida</taxon>
        <taxon>eudicotyledons</taxon>
        <taxon>Gunneridae</taxon>
        <taxon>Pentapetalae</taxon>
        <taxon>rosids</taxon>
        <taxon>malvids</taxon>
        <taxon>Sapindales</taxon>
        <taxon>Sapindaceae</taxon>
        <taxon>Hippocastanoideae</taxon>
        <taxon>Acereae</taxon>
        <taxon>Acer</taxon>
    </lineage>
</organism>
<dbReference type="GO" id="GO:0003723">
    <property type="term" value="F:RNA binding"/>
    <property type="evidence" value="ECO:0007669"/>
    <property type="project" value="InterPro"/>
</dbReference>
<dbReference type="Gene3D" id="1.25.40.10">
    <property type="entry name" value="Tetratricopeptide repeat domain"/>
    <property type="match status" value="2"/>
</dbReference>
<feature type="repeat" description="PPR" evidence="2">
    <location>
        <begin position="122"/>
        <end position="156"/>
    </location>
</feature>
<accession>A0AAD5IER4</accession>
<dbReference type="InterPro" id="IPR046960">
    <property type="entry name" value="PPR_At4g14850-like_plant"/>
</dbReference>
<sequence>MEAKENVLEVLKLFEKMDIRDVVTWSAMISGYSQARKCKEVLDVFRDMQMAKVEPNEVTLVSVLSSCAVLGALETSKWVHFYVKKKRMELTITLGTVLMDFYAKCGLMESANEVFNKMPFKNVLSWTVLIQGLTNNGQRKRALDFYALMCKKAIHSYGVKTENGIGFYSSAGPALLTIYTKRGRIQDAKKSKALGDASSAICQIVSTLGLGFENVKIKLEGNADGK</sequence>
<dbReference type="Proteomes" id="UP001064489">
    <property type="component" value="Chromosome 2"/>
</dbReference>
<dbReference type="AlphaFoldDB" id="A0AAD5IER4"/>
<evidence type="ECO:0008006" key="5">
    <source>
        <dbReference type="Google" id="ProtNLM"/>
    </source>
</evidence>
<dbReference type="NCBIfam" id="TIGR00756">
    <property type="entry name" value="PPR"/>
    <property type="match status" value="1"/>
</dbReference>
<evidence type="ECO:0000256" key="1">
    <source>
        <dbReference type="ARBA" id="ARBA00022737"/>
    </source>
</evidence>
<dbReference type="Pfam" id="PF13041">
    <property type="entry name" value="PPR_2"/>
    <property type="match status" value="1"/>
</dbReference>
<dbReference type="PROSITE" id="PS51375">
    <property type="entry name" value="PPR"/>
    <property type="match status" value="2"/>
</dbReference>
<dbReference type="GO" id="GO:0009451">
    <property type="term" value="P:RNA modification"/>
    <property type="evidence" value="ECO:0007669"/>
    <property type="project" value="InterPro"/>
</dbReference>
<dbReference type="InterPro" id="IPR011990">
    <property type="entry name" value="TPR-like_helical_dom_sf"/>
</dbReference>
<proteinExistence type="predicted"/>
<feature type="repeat" description="PPR" evidence="2">
    <location>
        <begin position="21"/>
        <end position="55"/>
    </location>
</feature>
<reference evidence="3" key="2">
    <citation type="submission" date="2023-02" db="EMBL/GenBank/DDBJ databases">
        <authorList>
            <person name="Swenson N.G."/>
            <person name="Wegrzyn J.L."/>
            <person name="Mcevoy S.L."/>
        </authorList>
    </citation>
    <scope>NUCLEOTIDE SEQUENCE</scope>
    <source>
        <strain evidence="3">91603</strain>
        <tissue evidence="3">Leaf</tissue>
    </source>
</reference>
<comment type="caution">
    <text evidence="3">The sequence shown here is derived from an EMBL/GenBank/DDBJ whole genome shotgun (WGS) entry which is preliminary data.</text>
</comment>
<keyword evidence="4" id="KW-1185">Reference proteome</keyword>
<dbReference type="PANTHER" id="PTHR47926:SF458">
    <property type="entry name" value="PENTATRICOPEPTIDE REPEAT-CONTAINING PROTEIN"/>
    <property type="match status" value="1"/>
</dbReference>
<keyword evidence="1" id="KW-0677">Repeat</keyword>
<dbReference type="InterPro" id="IPR002885">
    <property type="entry name" value="PPR_rpt"/>
</dbReference>
<dbReference type="Pfam" id="PF01535">
    <property type="entry name" value="PPR"/>
    <property type="match status" value="2"/>
</dbReference>
<gene>
    <name evidence="3" type="ORF">LWI28_016648</name>
</gene>
<reference evidence="3" key="1">
    <citation type="journal article" date="2022" name="Plant J.">
        <title>Strategies of tolerance reflected in two North American maple genomes.</title>
        <authorList>
            <person name="McEvoy S.L."/>
            <person name="Sezen U.U."/>
            <person name="Trouern-Trend A."/>
            <person name="McMahon S.M."/>
            <person name="Schaberg P.G."/>
            <person name="Yang J."/>
            <person name="Wegrzyn J.L."/>
            <person name="Swenson N.G."/>
        </authorList>
    </citation>
    <scope>NUCLEOTIDE SEQUENCE</scope>
    <source>
        <strain evidence="3">91603</strain>
    </source>
</reference>
<name>A0AAD5IER4_ACENE</name>
<protein>
    <recommendedName>
        <fullName evidence="5">Pentatricopeptide repeat-containing protein</fullName>
    </recommendedName>
</protein>